<dbReference type="EMBL" id="CAJVPQ010015657">
    <property type="protein sequence ID" value="CAG8743329.1"/>
    <property type="molecule type" value="Genomic_DNA"/>
</dbReference>
<feature type="compositionally biased region" description="Acidic residues" evidence="1">
    <location>
        <begin position="142"/>
        <end position="153"/>
    </location>
</feature>
<keyword evidence="3" id="KW-1185">Reference proteome</keyword>
<feature type="region of interest" description="Disordered" evidence="1">
    <location>
        <begin position="136"/>
        <end position="199"/>
    </location>
</feature>
<name>A0A9N9NJD2_9GLOM</name>
<sequence length="250" mass="28894">MFGKTLLSDLPGRFSTAVISSFFKTRPYKEWSIVACLQYILESAVINFEDRESILDNMKRKFKSISDQQNILSHARNKASSICSTFEKTAKRQEAEFESRKLLYKESMKIENLNDKWKVSPETRLTTSDGERATKRIKLISNDDDSSSSDESEIATNSGNLDVEHGKESEAKTPPHQPRNYDIPVHTPVHTPNKRQMYNEKTPPMWTKIESYLENALKKSREAFKEAIMLKIEGDNENKLRLYCEKILMD</sequence>
<comment type="caution">
    <text evidence="2">The sequence shown here is derived from an EMBL/GenBank/DDBJ whole genome shotgun (WGS) entry which is preliminary data.</text>
</comment>
<proteinExistence type="predicted"/>
<accession>A0A9N9NJD2</accession>
<protein>
    <submittedName>
        <fullName evidence="2">14659_t:CDS:1</fullName>
    </submittedName>
</protein>
<reference evidence="2" key="1">
    <citation type="submission" date="2021-06" db="EMBL/GenBank/DDBJ databases">
        <authorList>
            <person name="Kallberg Y."/>
            <person name="Tangrot J."/>
            <person name="Rosling A."/>
        </authorList>
    </citation>
    <scope>NUCLEOTIDE SEQUENCE</scope>
    <source>
        <strain evidence="2">UK204</strain>
    </source>
</reference>
<gene>
    <name evidence="2" type="ORF">FCALED_LOCUS15782</name>
</gene>
<evidence type="ECO:0000313" key="2">
    <source>
        <dbReference type="EMBL" id="CAG8743329.1"/>
    </source>
</evidence>
<evidence type="ECO:0000313" key="3">
    <source>
        <dbReference type="Proteomes" id="UP000789570"/>
    </source>
</evidence>
<feature type="non-terminal residue" evidence="2">
    <location>
        <position position="1"/>
    </location>
</feature>
<dbReference type="OrthoDB" id="2443937at2759"/>
<organism evidence="2 3">
    <name type="scientific">Funneliformis caledonium</name>
    <dbReference type="NCBI Taxonomy" id="1117310"/>
    <lineage>
        <taxon>Eukaryota</taxon>
        <taxon>Fungi</taxon>
        <taxon>Fungi incertae sedis</taxon>
        <taxon>Mucoromycota</taxon>
        <taxon>Glomeromycotina</taxon>
        <taxon>Glomeromycetes</taxon>
        <taxon>Glomerales</taxon>
        <taxon>Glomeraceae</taxon>
        <taxon>Funneliformis</taxon>
    </lineage>
</organism>
<evidence type="ECO:0000256" key="1">
    <source>
        <dbReference type="SAM" id="MobiDB-lite"/>
    </source>
</evidence>
<feature type="compositionally biased region" description="Basic and acidic residues" evidence="1">
    <location>
        <begin position="162"/>
        <end position="173"/>
    </location>
</feature>
<dbReference type="AlphaFoldDB" id="A0A9N9NJD2"/>
<dbReference type="Proteomes" id="UP000789570">
    <property type="component" value="Unassembled WGS sequence"/>
</dbReference>